<evidence type="ECO:0000313" key="10">
    <source>
        <dbReference type="Proteomes" id="UP000789845"/>
    </source>
</evidence>
<evidence type="ECO:0000256" key="8">
    <source>
        <dbReference type="HAMAP-Rule" id="MF_00728"/>
    </source>
</evidence>
<dbReference type="NCBIfam" id="NF003413">
    <property type="entry name" value="PRK04778.1-7"/>
    <property type="match status" value="1"/>
</dbReference>
<keyword evidence="4 8" id="KW-0175">Coiled coil</keyword>
<accession>A0A9C7GBD8</accession>
<comment type="function">
    <text evidence="8">Negative regulator of FtsZ ring formation; modulates the frequency and position of FtsZ ring formation. Inhibits FtsZ ring formation at polar sites. Interacts either with FtsZ or with one of its binding partners to promote depolymerization.</text>
</comment>
<protein>
    <recommendedName>
        <fullName evidence="8">Septation ring formation regulator EzrA</fullName>
    </recommendedName>
</protein>
<gene>
    <name evidence="8 9" type="primary">ezrA</name>
    <name evidence="9" type="ORF">NEOCIP111885_02633</name>
</gene>
<name>A0A9C7GBD8_9BACI</name>
<keyword evidence="10" id="KW-1185">Reference proteome</keyword>
<dbReference type="InterPro" id="IPR010379">
    <property type="entry name" value="EzrA"/>
</dbReference>
<dbReference type="GO" id="GO:0000917">
    <property type="term" value="P:division septum assembly"/>
    <property type="evidence" value="ECO:0007669"/>
    <property type="project" value="UniProtKB-KW"/>
</dbReference>
<comment type="similarity">
    <text evidence="8">Belongs to the EzrA family.</text>
</comment>
<evidence type="ECO:0000256" key="2">
    <source>
        <dbReference type="ARBA" id="ARBA00022692"/>
    </source>
</evidence>
<dbReference type="GO" id="GO:0005940">
    <property type="term" value="C:septin ring"/>
    <property type="evidence" value="ECO:0007669"/>
    <property type="project" value="InterPro"/>
</dbReference>
<dbReference type="GO" id="GO:0000921">
    <property type="term" value="P:septin ring assembly"/>
    <property type="evidence" value="ECO:0007669"/>
    <property type="project" value="InterPro"/>
</dbReference>
<dbReference type="EMBL" id="CAKJTG010000014">
    <property type="protein sequence ID" value="CAG9608915.1"/>
    <property type="molecule type" value="Genomic_DNA"/>
</dbReference>
<keyword evidence="6 8" id="KW-0717">Septation</keyword>
<keyword evidence="2 8" id="KW-0812">Transmembrane</keyword>
<keyword evidence="5 8" id="KW-0472">Membrane</keyword>
<keyword evidence="3 8" id="KW-1133">Transmembrane helix</keyword>
<dbReference type="RefSeq" id="WP_230497158.1">
    <property type="nucleotide sequence ID" value="NZ_CAKJTG010000014.1"/>
</dbReference>
<dbReference type="GO" id="GO:0005886">
    <property type="term" value="C:plasma membrane"/>
    <property type="evidence" value="ECO:0007669"/>
    <property type="project" value="UniProtKB-SubCell"/>
</dbReference>
<comment type="caution">
    <text evidence="9">The sequence shown here is derived from an EMBL/GenBank/DDBJ whole genome shotgun (WGS) entry which is preliminary data.</text>
</comment>
<feature type="topological domain" description="Extracellular" evidence="8">
    <location>
        <begin position="1"/>
        <end position="2"/>
    </location>
</feature>
<evidence type="ECO:0000256" key="3">
    <source>
        <dbReference type="ARBA" id="ARBA00022989"/>
    </source>
</evidence>
<dbReference type="AlphaFoldDB" id="A0A9C7GBD8"/>
<keyword evidence="1 8" id="KW-0132">Cell division</keyword>
<evidence type="ECO:0000256" key="6">
    <source>
        <dbReference type="ARBA" id="ARBA00023210"/>
    </source>
</evidence>
<proteinExistence type="inferred from homology"/>
<dbReference type="Proteomes" id="UP000789845">
    <property type="component" value="Unassembled WGS sequence"/>
</dbReference>
<evidence type="ECO:0000256" key="5">
    <source>
        <dbReference type="ARBA" id="ARBA00023136"/>
    </source>
</evidence>
<sequence length="561" mass="65617">MEYIIGIIVFIIVLILVGVLSKKKSFKEIDRLEQWKIDIMNRPVLDEMSKVKQLNMTGQTEVLFERWRNEWDEVVTIELPDVEEYLFDAEEYIDKYRFKRAKEVQRKIDQKLSKTESKINKILAELNELIGSEEKNRQEIEQLKEAYREARKNLLAHRYSFGKSETQLELLLDLVVNQFDIYEDKTVNGNYLEAREEVLSIKESLENITMIMDAIPQLLTECQSVLPAQITELREGYREMVEQGYYLEHISLQEETERLEIELNSYISLIEKTEIIEVQAGIQVINETIEVLYDLLEKEAHAKGFIFKNESHTGSMLDSAHQASEILKAETIVVQQTYHLKEHELEQSRQLDKRLTDLSNRYLVIKYKIEQNETAHTLLGEELLEIKDEIETVQTEQAAYKEKLQMLRKDEMVAREKITYIKKRMNECLRQVAKGNIPGLPEDYKYLFEDAKEAIQNVILQLEQKPLDMQSVQQYLELAVLTVDKLTQRTNDLIENVALAEKVIQYGNRYKSRYPSVANGLIKAEQEFRGFNYQEALEQAAAAIEEIEPGALKKIEAMLKN</sequence>
<organism evidence="9 10">
    <name type="scientific">Pseudoneobacillus rhizosphaerae</name>
    <dbReference type="NCBI Taxonomy" id="2880968"/>
    <lineage>
        <taxon>Bacteria</taxon>
        <taxon>Bacillati</taxon>
        <taxon>Bacillota</taxon>
        <taxon>Bacilli</taxon>
        <taxon>Bacillales</taxon>
        <taxon>Bacillaceae</taxon>
        <taxon>Pseudoneobacillus</taxon>
    </lineage>
</organism>
<feature type="topological domain" description="Cytoplasmic" evidence="8">
    <location>
        <begin position="22"/>
        <end position="561"/>
    </location>
</feature>
<evidence type="ECO:0000256" key="1">
    <source>
        <dbReference type="ARBA" id="ARBA00022618"/>
    </source>
</evidence>
<dbReference type="HAMAP" id="MF_00728">
    <property type="entry name" value="EzrA"/>
    <property type="match status" value="1"/>
</dbReference>
<dbReference type="Pfam" id="PF06160">
    <property type="entry name" value="EzrA"/>
    <property type="match status" value="1"/>
</dbReference>
<keyword evidence="8" id="KW-1003">Cell membrane</keyword>
<keyword evidence="7 8" id="KW-0131">Cell cycle</keyword>
<evidence type="ECO:0000256" key="7">
    <source>
        <dbReference type="ARBA" id="ARBA00023306"/>
    </source>
</evidence>
<evidence type="ECO:0000313" key="9">
    <source>
        <dbReference type="EMBL" id="CAG9608915.1"/>
    </source>
</evidence>
<reference evidence="9" key="1">
    <citation type="submission" date="2021-10" db="EMBL/GenBank/DDBJ databases">
        <authorList>
            <person name="Criscuolo A."/>
        </authorList>
    </citation>
    <scope>NUCLEOTIDE SEQUENCE</scope>
    <source>
        <strain evidence="9">CIP111885</strain>
    </source>
</reference>
<comment type="subcellular location">
    <subcellularLocation>
        <location evidence="8">Cell membrane</location>
        <topology evidence="8">Single-pass membrane protein</topology>
    </subcellularLocation>
    <text evidence="8">Colocalized with FtsZ to the nascent septal site.</text>
</comment>
<evidence type="ECO:0000256" key="4">
    <source>
        <dbReference type="ARBA" id="ARBA00023054"/>
    </source>
</evidence>
<feature type="coiled-coil region" evidence="8">
    <location>
        <begin position="383"/>
        <end position="410"/>
    </location>
</feature>
<feature type="coiled-coil region" evidence="8">
    <location>
        <begin position="123"/>
        <end position="157"/>
    </location>
</feature>